<feature type="repeat" description="ANK" evidence="1">
    <location>
        <begin position="441"/>
        <end position="473"/>
    </location>
</feature>
<reference evidence="2 3" key="1">
    <citation type="submission" date="2017-06" db="EMBL/GenBank/DDBJ databases">
        <title>Comparative genomic analysis of Ambrosia Fusariam Clade fungi.</title>
        <authorList>
            <person name="Stajich J.E."/>
            <person name="Carrillo J."/>
            <person name="Kijimoto T."/>
            <person name="Eskalen A."/>
            <person name="O'Donnell K."/>
            <person name="Kasson M."/>
        </authorList>
    </citation>
    <scope>NUCLEOTIDE SEQUENCE [LARGE SCALE GENOMIC DNA]</scope>
    <source>
        <strain evidence="2 3">NRRL62606</strain>
    </source>
</reference>
<dbReference type="Pfam" id="PF00023">
    <property type="entry name" value="Ank"/>
    <property type="match status" value="1"/>
</dbReference>
<dbReference type="PROSITE" id="PS50297">
    <property type="entry name" value="ANK_REP_REGION"/>
    <property type="match status" value="3"/>
</dbReference>
<feature type="repeat" description="ANK" evidence="1">
    <location>
        <begin position="335"/>
        <end position="367"/>
    </location>
</feature>
<comment type="caution">
    <text evidence="2">The sequence shown here is derived from an EMBL/GenBank/DDBJ whole genome shotgun (WGS) entry which is preliminary data.</text>
</comment>
<evidence type="ECO:0000313" key="3">
    <source>
        <dbReference type="Proteomes" id="UP000287972"/>
    </source>
</evidence>
<dbReference type="PANTHER" id="PTHR37845">
    <property type="entry name" value="SEQUENCE ORPHAN"/>
    <property type="match status" value="1"/>
</dbReference>
<organism evidence="2 3">
    <name type="scientific">Fusarium floridanum</name>
    <dbReference type="NCBI Taxonomy" id="1325733"/>
    <lineage>
        <taxon>Eukaryota</taxon>
        <taxon>Fungi</taxon>
        <taxon>Dikarya</taxon>
        <taxon>Ascomycota</taxon>
        <taxon>Pezizomycotina</taxon>
        <taxon>Sordariomycetes</taxon>
        <taxon>Hypocreomycetidae</taxon>
        <taxon>Hypocreales</taxon>
        <taxon>Nectriaceae</taxon>
        <taxon>Fusarium</taxon>
        <taxon>Fusarium solani species complex</taxon>
    </lineage>
</organism>
<dbReference type="GO" id="GO:0005739">
    <property type="term" value="C:mitochondrion"/>
    <property type="evidence" value="ECO:0007669"/>
    <property type="project" value="TreeGrafter"/>
</dbReference>
<sequence length="842" mass="91553">MAEAISLIASVAGLLDVATRAFSALHNLQSQLRNAPDLIRALSNEAADLRAVLARVDDVRTTTEADGLNTPDGVAALVDLEVQLLKAKSILADLDALAQKLLGEKMTLKRVKWCLKKSRASELQTRLKEVRLKINELLVAHNTYVRLRFTYTFPLWFLNYAIHGLVDTTERFTLAIVPLRRMEYFLSPMNILYQVQVGTMENIRHILQVNKSAVIEVYYGDDRSVLQLALTGPLPWTTKIEIIKLLLMSGADPEQEDIFGTSARHQVGRMLLSRDGPPEYFDELERIFPLSGCIDDLGLTFLHKIVVGHCHVGLVPILESRSPEILAQLDAKDGSGRTPLMYATERGDLPKARALVNAGADVNIKSSGGSSALGFALDSDMPESTCLAMVDLFLEAGTDIDMVDERQGRNFMHFAAERNNAPAVKRLLAAGAKIDPQTAKMPATPLAFAARYNAVDVIQLLYEEGADINASQNNGITPLLMAVGFNAHQGQAMLLRLGADYLRDSQGTTVLHAAAESGDEKTLETLASFGLEGLDVEARDKNGLTAREEFEVREQPECKSFEDLSDTSGAIMATVAGAEDQKRPIWAIFGVDLLSATCASALVSPWVTAIDIVVVRKAATGASLGATVRSFLSKPKMPPVGGIIIPFLVYFGTYSTANLCDSIYAASHDLDITTISSTMPKFLATTAVSTGLCVYKDGYFAKLLGTSAVKAAVPRRSFALFTTRDAVTVFASFNMPSIIAPKLHQLPVNGPISSLISSEEASLRTAQMIMPAAIQVVSTPIHLLGLDYNNRQEKLPFKERIGAIRQHVHVATPLRMMRIIPAFGIGSVANTSFRRSMLSSLP</sequence>
<dbReference type="Gene3D" id="1.25.40.20">
    <property type="entry name" value="Ankyrin repeat-containing domain"/>
    <property type="match status" value="1"/>
</dbReference>
<feature type="repeat" description="ANK" evidence="1">
    <location>
        <begin position="506"/>
        <end position="541"/>
    </location>
</feature>
<feature type="repeat" description="ANK" evidence="1">
    <location>
        <begin position="407"/>
        <end position="439"/>
    </location>
</feature>
<dbReference type="InterPro" id="IPR036770">
    <property type="entry name" value="Ankyrin_rpt-contain_sf"/>
</dbReference>
<feature type="repeat" description="ANK" evidence="1">
    <location>
        <begin position="368"/>
        <end position="405"/>
    </location>
</feature>
<name>A0A428P321_9HYPO</name>
<dbReference type="EMBL" id="NKCL01000918">
    <property type="protein sequence ID" value="RSL47434.1"/>
    <property type="molecule type" value="Genomic_DNA"/>
</dbReference>
<keyword evidence="1" id="KW-0040">ANK repeat</keyword>
<protein>
    <submittedName>
        <fullName evidence="2">Uncharacterized protein</fullName>
    </submittedName>
</protein>
<dbReference type="InterPro" id="IPR002110">
    <property type="entry name" value="Ankyrin_rpt"/>
</dbReference>
<dbReference type="Proteomes" id="UP000287972">
    <property type="component" value="Unassembled WGS sequence"/>
</dbReference>
<dbReference type="InterPro" id="IPR038781">
    <property type="entry name" value="C365.16-ike"/>
</dbReference>
<dbReference type="PROSITE" id="PS50088">
    <property type="entry name" value="ANK_REPEAT"/>
    <property type="match status" value="5"/>
</dbReference>
<dbReference type="PANTHER" id="PTHR37845:SF1">
    <property type="entry name" value="SEQUENCE ORPHAN"/>
    <property type="match status" value="1"/>
</dbReference>
<keyword evidence="3" id="KW-1185">Reference proteome</keyword>
<accession>A0A428P321</accession>
<dbReference type="AlphaFoldDB" id="A0A428P321"/>
<gene>
    <name evidence="2" type="ORF">CEP51_015777</name>
</gene>
<evidence type="ECO:0000313" key="2">
    <source>
        <dbReference type="EMBL" id="RSL47434.1"/>
    </source>
</evidence>
<dbReference type="SMART" id="SM00248">
    <property type="entry name" value="ANK"/>
    <property type="match status" value="7"/>
</dbReference>
<dbReference type="SUPFAM" id="SSF48403">
    <property type="entry name" value="Ankyrin repeat"/>
    <property type="match status" value="1"/>
</dbReference>
<dbReference type="Pfam" id="PF12796">
    <property type="entry name" value="Ank_2"/>
    <property type="match status" value="1"/>
</dbReference>
<evidence type="ECO:0000256" key="1">
    <source>
        <dbReference type="PROSITE-ProRule" id="PRU00023"/>
    </source>
</evidence>
<proteinExistence type="predicted"/>